<reference evidence="1" key="1">
    <citation type="submission" date="2009-04" db="EMBL/GenBank/DDBJ databases">
        <authorList>
            <person name="Weinstock G."/>
            <person name="Sodergren E."/>
            <person name="Clifton S."/>
            <person name="Fulton L."/>
            <person name="Fulton B."/>
            <person name="Courtney L."/>
            <person name="Fronick C."/>
            <person name="Harrison M."/>
            <person name="Strong C."/>
            <person name="Farmer C."/>
            <person name="Delahaunty K."/>
            <person name="Markovic C."/>
            <person name="Hall O."/>
            <person name="Minx P."/>
            <person name="Tomlinson C."/>
            <person name="Mitreva M."/>
            <person name="Nelson J."/>
            <person name="Hou S."/>
            <person name="Wollam A."/>
            <person name="Pepin K.H."/>
            <person name="Johnson M."/>
            <person name="Bhonagiri V."/>
            <person name="Nash W.E."/>
            <person name="Warren W."/>
            <person name="Chinwalla A."/>
            <person name="Mardis E.R."/>
            <person name="Wilson R.K."/>
        </authorList>
    </citation>
    <scope>NUCLEOTIDE SEQUENCE [LARGE SCALE GENOMIC DNA]</scope>
    <source>
        <strain evidence="1">DSM 14600</strain>
    </source>
</reference>
<organism evidence="1 2">
    <name type="scientific">Shuttleworthella satelles DSM 14600</name>
    <dbReference type="NCBI Taxonomy" id="626523"/>
    <lineage>
        <taxon>Bacteria</taxon>
        <taxon>Bacillati</taxon>
        <taxon>Bacillota</taxon>
        <taxon>Clostridia</taxon>
        <taxon>Lachnospirales</taxon>
        <taxon>Lachnospiraceae</taxon>
        <taxon>Shuttleworthella</taxon>
    </lineage>
</organism>
<evidence type="ECO:0000313" key="1">
    <source>
        <dbReference type="EMBL" id="EEP28649.1"/>
    </source>
</evidence>
<sequence length="126" mass="13952">MNKKKLLILCIVFGVFICVITASKKSEPDHSLLISGGIGSALLKQEAYIISIDNDNKILRVSLVNKSADSLFPPDQNELLLKYDELVPHNLRLAPGDRIIFYFFYSEIGKSPMCTSSIKAAQKAAH</sequence>
<name>C4GAB6_9FIRM</name>
<keyword evidence="2" id="KW-1185">Reference proteome</keyword>
<dbReference type="RefSeq" id="WP_006906462.1">
    <property type="nucleotide sequence ID" value="NZ_GG665866.1"/>
</dbReference>
<dbReference type="Proteomes" id="UP000003494">
    <property type="component" value="Unassembled WGS sequence"/>
</dbReference>
<accession>C4GAB6</accession>
<dbReference type="HOGENOM" id="CLU_2002369_0_0_9"/>
<comment type="caution">
    <text evidence="1">The sequence shown here is derived from an EMBL/GenBank/DDBJ whole genome shotgun (WGS) entry which is preliminary data.</text>
</comment>
<protein>
    <submittedName>
        <fullName evidence="1">Uncharacterized protein</fullName>
    </submittedName>
</protein>
<proteinExistence type="predicted"/>
<dbReference type="EMBL" id="ACIP02000002">
    <property type="protein sequence ID" value="EEP28649.1"/>
    <property type="molecule type" value="Genomic_DNA"/>
</dbReference>
<dbReference type="AlphaFoldDB" id="C4GAB6"/>
<gene>
    <name evidence="1" type="ORF">GCWU000342_01461</name>
</gene>
<evidence type="ECO:0000313" key="2">
    <source>
        <dbReference type="Proteomes" id="UP000003494"/>
    </source>
</evidence>